<dbReference type="PANTHER" id="PTHR48027">
    <property type="entry name" value="HETEROGENEOUS NUCLEAR RIBONUCLEOPROTEIN 87F-RELATED"/>
    <property type="match status" value="1"/>
</dbReference>
<evidence type="ECO:0000256" key="1">
    <source>
        <dbReference type="ARBA" id="ARBA00022884"/>
    </source>
</evidence>
<dbReference type="InterPro" id="IPR052462">
    <property type="entry name" value="SLIRP/GR-RBP-like"/>
</dbReference>
<feature type="compositionally biased region" description="Acidic residues" evidence="3">
    <location>
        <begin position="67"/>
        <end position="76"/>
    </location>
</feature>
<dbReference type="InterPro" id="IPR000504">
    <property type="entry name" value="RRM_dom"/>
</dbReference>
<dbReference type="SMART" id="SM00360">
    <property type="entry name" value="RRM"/>
    <property type="match status" value="2"/>
</dbReference>
<feature type="compositionally biased region" description="Basic and acidic residues" evidence="3">
    <location>
        <begin position="10"/>
        <end position="25"/>
    </location>
</feature>
<feature type="domain" description="RRM" evidence="4">
    <location>
        <begin position="380"/>
        <end position="458"/>
    </location>
</feature>
<dbReference type="PROSITE" id="PS50102">
    <property type="entry name" value="RRM"/>
    <property type="match status" value="2"/>
</dbReference>
<feature type="compositionally biased region" description="Basic and acidic residues" evidence="3">
    <location>
        <begin position="86"/>
        <end position="106"/>
    </location>
</feature>
<dbReference type="RefSeq" id="XP_056516055.1">
    <property type="nucleotide sequence ID" value="XM_056651205.1"/>
</dbReference>
<evidence type="ECO:0000313" key="6">
    <source>
        <dbReference type="Proteomes" id="UP001141434"/>
    </source>
</evidence>
<accession>A0A9W9GB52</accession>
<keyword evidence="6" id="KW-1185">Reference proteome</keyword>
<dbReference type="AlphaFoldDB" id="A0A9W9GB52"/>
<feature type="compositionally biased region" description="Acidic residues" evidence="3">
    <location>
        <begin position="152"/>
        <end position="170"/>
    </location>
</feature>
<feature type="compositionally biased region" description="Low complexity" evidence="3">
    <location>
        <begin position="357"/>
        <end position="369"/>
    </location>
</feature>
<reference evidence="5" key="2">
    <citation type="journal article" date="2023" name="IMA Fungus">
        <title>Comparative genomic study of the Penicillium genus elucidates a diverse pangenome and 15 lateral gene transfer events.</title>
        <authorList>
            <person name="Petersen C."/>
            <person name="Sorensen T."/>
            <person name="Nielsen M.R."/>
            <person name="Sondergaard T.E."/>
            <person name="Sorensen J.L."/>
            <person name="Fitzpatrick D.A."/>
            <person name="Frisvad J.C."/>
            <person name="Nielsen K.L."/>
        </authorList>
    </citation>
    <scope>NUCLEOTIDE SEQUENCE</scope>
    <source>
        <strain evidence="5">IBT 34128</strain>
    </source>
</reference>
<feature type="region of interest" description="Disordered" evidence="3">
    <location>
        <begin position="353"/>
        <end position="378"/>
    </location>
</feature>
<dbReference type="SUPFAM" id="SSF54928">
    <property type="entry name" value="RNA-binding domain, RBD"/>
    <property type="match status" value="2"/>
</dbReference>
<evidence type="ECO:0000259" key="4">
    <source>
        <dbReference type="PROSITE" id="PS50102"/>
    </source>
</evidence>
<feature type="compositionally biased region" description="Acidic residues" evidence="3">
    <location>
        <begin position="188"/>
        <end position="203"/>
    </location>
</feature>
<dbReference type="InterPro" id="IPR012677">
    <property type="entry name" value="Nucleotide-bd_a/b_plait_sf"/>
</dbReference>
<evidence type="ECO:0000256" key="3">
    <source>
        <dbReference type="SAM" id="MobiDB-lite"/>
    </source>
</evidence>
<dbReference type="GeneID" id="81390373"/>
<gene>
    <name evidence="5" type="ORF">NUU61_000621</name>
</gene>
<feature type="domain" description="RRM" evidence="4">
    <location>
        <begin position="273"/>
        <end position="351"/>
    </location>
</feature>
<keyword evidence="1 2" id="KW-0694">RNA-binding</keyword>
<dbReference type="OrthoDB" id="439808at2759"/>
<protein>
    <submittedName>
        <fullName evidence="5">Nucleolin protein Nsr1</fullName>
    </submittedName>
</protein>
<feature type="compositionally biased region" description="Basic and acidic residues" evidence="3">
    <location>
        <begin position="133"/>
        <end position="143"/>
    </location>
</feature>
<dbReference type="Proteomes" id="UP001141434">
    <property type="component" value="Unassembled WGS sequence"/>
</dbReference>
<dbReference type="GO" id="GO:0003723">
    <property type="term" value="F:RNA binding"/>
    <property type="evidence" value="ECO:0007669"/>
    <property type="project" value="UniProtKB-UniRule"/>
</dbReference>
<feature type="compositionally biased region" description="Basic and acidic residues" evidence="3">
    <location>
        <begin position="171"/>
        <end position="187"/>
    </location>
</feature>
<reference evidence="5" key="1">
    <citation type="submission" date="2022-11" db="EMBL/GenBank/DDBJ databases">
        <authorList>
            <person name="Petersen C."/>
        </authorList>
    </citation>
    <scope>NUCLEOTIDE SEQUENCE</scope>
    <source>
        <strain evidence="5">IBT 34128</strain>
    </source>
</reference>
<organism evidence="5 6">
    <name type="scientific">Penicillium alfredii</name>
    <dbReference type="NCBI Taxonomy" id="1506179"/>
    <lineage>
        <taxon>Eukaryota</taxon>
        <taxon>Fungi</taxon>
        <taxon>Dikarya</taxon>
        <taxon>Ascomycota</taxon>
        <taxon>Pezizomycotina</taxon>
        <taxon>Eurotiomycetes</taxon>
        <taxon>Eurotiomycetidae</taxon>
        <taxon>Eurotiales</taxon>
        <taxon>Aspergillaceae</taxon>
        <taxon>Penicillium</taxon>
    </lineage>
</organism>
<comment type="caution">
    <text evidence="5">The sequence shown here is derived from an EMBL/GenBank/DDBJ whole genome shotgun (WGS) entry which is preliminary data.</text>
</comment>
<name>A0A9W9GB52_9EURO</name>
<feature type="region of interest" description="Disordered" evidence="3">
    <location>
        <begin position="454"/>
        <end position="525"/>
    </location>
</feature>
<feature type="region of interest" description="Disordered" evidence="3">
    <location>
        <begin position="1"/>
        <end position="275"/>
    </location>
</feature>
<feature type="compositionally biased region" description="Acidic residues" evidence="3">
    <location>
        <begin position="107"/>
        <end position="118"/>
    </location>
</feature>
<proteinExistence type="predicted"/>
<evidence type="ECO:0000256" key="2">
    <source>
        <dbReference type="PROSITE-ProRule" id="PRU00176"/>
    </source>
</evidence>
<dbReference type="InterPro" id="IPR035979">
    <property type="entry name" value="RBD_domain_sf"/>
</dbReference>
<sequence length="525" mass="55169">MSKTKATTKGADKGSKALNKVKDSGVTKASQSPAAKNKVVARKVAAKEEKAQRKNKKKEPTPSSSESESDSDEEMDSSSSSESEEEKPAPKKNAKDTKKPAKKEESSSESESDSDEDMKDASSSESESESEEEKPAPKKDAKKPAAKAESSSESESESASESESESESEDEKPAKKEVKKTAAKDDSSDSSDSDSDSSESEDEAPAKAKDAKKSKKESSDSSDSDSSESGSDSDSESEDSEETAKSSKKRKADEEPAASAKKSKTEAPEGASANLFVGNLSWNVDEEWLQREFAEFGELAGVRVVTDRESGRSRGFGYVEFASAADAAQAFEAKKGAELDGRAINLDYAAARQSNNQQGGQDRAQARARSFGDQTSPESETLFVGNLPFSATEDALHELFGSSGGVQGIRLPTEQETGRPKGFGYVQFSSVDEARQAFTDLQGHELEGRALRLDYSTPRPNNGERGGRGGFGGRGGGRGGFGGRGGGRGGGGRGGGGRGGFGGRGGGINKGKGSIPEYKGTKVTF</sequence>
<dbReference type="Gene3D" id="3.30.70.330">
    <property type="match status" value="2"/>
</dbReference>
<feature type="compositionally biased region" description="Gly residues" evidence="3">
    <location>
        <begin position="468"/>
        <end position="510"/>
    </location>
</feature>
<dbReference type="Pfam" id="PF00076">
    <property type="entry name" value="RRM_1"/>
    <property type="match status" value="2"/>
</dbReference>
<dbReference type="EMBL" id="JAPMSZ010000001">
    <property type="protein sequence ID" value="KAJ5114862.1"/>
    <property type="molecule type" value="Genomic_DNA"/>
</dbReference>
<feature type="compositionally biased region" description="Basic and acidic residues" evidence="3">
    <location>
        <begin position="204"/>
        <end position="219"/>
    </location>
</feature>
<feature type="compositionally biased region" description="Acidic residues" evidence="3">
    <location>
        <begin position="220"/>
        <end position="241"/>
    </location>
</feature>
<evidence type="ECO:0000313" key="5">
    <source>
        <dbReference type="EMBL" id="KAJ5114862.1"/>
    </source>
</evidence>